<keyword evidence="6" id="KW-0964">Secreted</keyword>
<keyword evidence="8" id="KW-0106">Calcium</keyword>
<comment type="catalytic activity">
    <reaction evidence="1">
        <text>Eliminative cleavage of (1-&gt;4)-alpha-D-galacturonan to give oligosaccharides with 4-deoxy-alpha-D-galact-4-enuronosyl groups at their non-reducing ends.</text>
        <dbReference type="EC" id="4.2.2.2"/>
    </reaction>
</comment>
<protein>
    <recommendedName>
        <fullName evidence="11">Probable pectate lyase F</fullName>
        <ecNumber evidence="5">4.2.2.2</ecNumber>
    </recommendedName>
</protein>
<dbReference type="Pfam" id="PF03211">
    <property type="entry name" value="Pectate_lyase"/>
    <property type="match status" value="1"/>
</dbReference>
<comment type="cofactor">
    <cofactor evidence="2">
        <name>Ca(2+)</name>
        <dbReference type="ChEBI" id="CHEBI:29108"/>
    </cofactor>
</comment>
<dbReference type="AlphaFoldDB" id="A0A915LY69"/>
<dbReference type="GO" id="GO:0005576">
    <property type="term" value="C:extracellular region"/>
    <property type="evidence" value="ECO:0007669"/>
    <property type="project" value="UniProtKB-SubCell"/>
</dbReference>
<sequence>MHYQRLIATKKLRDDCSIEGSVKGKHIIDIEDGGTLKNVILADPAKGVWCEGSCKLINVYWEKVCYHAAGFSGDDSSPKIHEVTNSTALHAPDKMIIKIIFYLILIKFGESLECKRYVLNDYPMGNAVDLGNKMLASRVRNETCQDDDSYCVTYTRYYRHLNFTITSRSCEGENDVETNSKFKNMNEDGCKEYSFQCDGESVKFKNEKIEHLKKTPILLRSPNNLREEYSVNGIKTAFPNKG</sequence>
<evidence type="ECO:0000313" key="13">
    <source>
        <dbReference type="WBParaSite" id="scaffold2103_cov202.g4247"/>
    </source>
</evidence>
<keyword evidence="9" id="KW-0456">Lyase</keyword>
<evidence type="ECO:0000256" key="7">
    <source>
        <dbReference type="ARBA" id="ARBA00022729"/>
    </source>
</evidence>
<dbReference type="PANTHER" id="PTHR33407">
    <property type="entry name" value="PECTATE LYASE F-RELATED"/>
    <property type="match status" value="1"/>
</dbReference>
<dbReference type="WBParaSite" id="scaffold2103_cov202.g4247">
    <property type="protein sequence ID" value="scaffold2103_cov202.g4247"/>
    <property type="gene ID" value="scaffold2103_cov202.g4247"/>
</dbReference>
<evidence type="ECO:0000256" key="3">
    <source>
        <dbReference type="ARBA" id="ARBA00004613"/>
    </source>
</evidence>
<comment type="subcellular location">
    <subcellularLocation>
        <location evidence="3">Secreted</location>
    </subcellularLocation>
</comment>
<dbReference type="GO" id="GO:0030570">
    <property type="term" value="F:pectate lyase activity"/>
    <property type="evidence" value="ECO:0007669"/>
    <property type="project" value="UniProtKB-EC"/>
</dbReference>
<evidence type="ECO:0000256" key="1">
    <source>
        <dbReference type="ARBA" id="ARBA00000695"/>
    </source>
</evidence>
<dbReference type="EC" id="4.2.2.2" evidence="5"/>
<comment type="similarity">
    <text evidence="4">Belongs to the polysaccharide lyase 3 family.</text>
</comment>
<evidence type="ECO:0000256" key="5">
    <source>
        <dbReference type="ARBA" id="ARBA00012272"/>
    </source>
</evidence>
<evidence type="ECO:0000256" key="8">
    <source>
        <dbReference type="ARBA" id="ARBA00022837"/>
    </source>
</evidence>
<evidence type="ECO:0000256" key="4">
    <source>
        <dbReference type="ARBA" id="ARBA00006463"/>
    </source>
</evidence>
<dbReference type="InterPro" id="IPR011050">
    <property type="entry name" value="Pectin_lyase_fold/virulence"/>
</dbReference>
<evidence type="ECO:0000256" key="11">
    <source>
        <dbReference type="ARBA" id="ARBA00039895"/>
    </source>
</evidence>
<dbReference type="InterPro" id="IPR004898">
    <property type="entry name" value="Pectate_lyase_PlyH/PlyE-like"/>
</dbReference>
<dbReference type="Proteomes" id="UP000887561">
    <property type="component" value="Unplaced"/>
</dbReference>
<evidence type="ECO:0000313" key="12">
    <source>
        <dbReference type="Proteomes" id="UP000887561"/>
    </source>
</evidence>
<accession>A0A915LY69</accession>
<name>A0A915LY69_MELJA</name>
<dbReference type="InterPro" id="IPR012334">
    <property type="entry name" value="Pectin_lyas_fold"/>
</dbReference>
<evidence type="ECO:0000256" key="2">
    <source>
        <dbReference type="ARBA" id="ARBA00001913"/>
    </source>
</evidence>
<dbReference type="SUPFAM" id="SSF51126">
    <property type="entry name" value="Pectin lyase-like"/>
    <property type="match status" value="1"/>
</dbReference>
<evidence type="ECO:0000256" key="10">
    <source>
        <dbReference type="ARBA" id="ARBA00025679"/>
    </source>
</evidence>
<comment type="function">
    <text evidence="10">Pectinolytic enzyme consist of four classes of enzymes: pectin lyase, polygalacturonase, pectin methylesterase and rhamnogalacturonase. Among pectinolytic enzymes, pectin lyase is the most important in depolymerization of pectin, since it cleaves internal glycosidic bonds of highly methylated pectins. Favors pectate, the anion, over pectin, the methyl ester.</text>
</comment>
<dbReference type="Gene3D" id="2.160.20.10">
    <property type="entry name" value="Single-stranded right-handed beta-helix, Pectin lyase-like"/>
    <property type="match status" value="1"/>
</dbReference>
<dbReference type="PANTHER" id="PTHR33407:SF9">
    <property type="entry name" value="PECTATE LYASE F-RELATED"/>
    <property type="match status" value="1"/>
</dbReference>
<evidence type="ECO:0000256" key="6">
    <source>
        <dbReference type="ARBA" id="ARBA00022525"/>
    </source>
</evidence>
<keyword evidence="7" id="KW-0732">Signal</keyword>
<proteinExistence type="inferred from homology"/>
<organism evidence="12 13">
    <name type="scientific">Meloidogyne javanica</name>
    <name type="common">Root-knot nematode worm</name>
    <dbReference type="NCBI Taxonomy" id="6303"/>
    <lineage>
        <taxon>Eukaryota</taxon>
        <taxon>Metazoa</taxon>
        <taxon>Ecdysozoa</taxon>
        <taxon>Nematoda</taxon>
        <taxon>Chromadorea</taxon>
        <taxon>Rhabditida</taxon>
        <taxon>Tylenchina</taxon>
        <taxon>Tylenchomorpha</taxon>
        <taxon>Tylenchoidea</taxon>
        <taxon>Meloidogynidae</taxon>
        <taxon>Meloidogyninae</taxon>
        <taxon>Meloidogyne</taxon>
        <taxon>Meloidogyne incognita group</taxon>
    </lineage>
</organism>
<reference evidence="13" key="1">
    <citation type="submission" date="2022-11" db="UniProtKB">
        <authorList>
            <consortium name="WormBaseParasite"/>
        </authorList>
    </citation>
    <scope>IDENTIFICATION</scope>
</reference>
<keyword evidence="12" id="KW-1185">Reference proteome</keyword>
<evidence type="ECO:0000256" key="9">
    <source>
        <dbReference type="ARBA" id="ARBA00023239"/>
    </source>
</evidence>